<dbReference type="Proteomes" id="UP000199545">
    <property type="component" value="Unassembled WGS sequence"/>
</dbReference>
<evidence type="ECO:0000313" key="2">
    <source>
        <dbReference type="Proteomes" id="UP000199545"/>
    </source>
</evidence>
<dbReference type="RefSeq" id="WP_093231119.1">
    <property type="nucleotide sequence ID" value="NZ_FORR01000017.1"/>
</dbReference>
<dbReference type="PROSITE" id="PS51257">
    <property type="entry name" value="PROKAR_LIPOPROTEIN"/>
    <property type="match status" value="1"/>
</dbReference>
<gene>
    <name evidence="1" type="ORF">SAMN05421852_11730</name>
</gene>
<protein>
    <recommendedName>
        <fullName evidence="3">Lipoprotein</fullName>
    </recommendedName>
</protein>
<dbReference type="EMBL" id="FORR01000017">
    <property type="protein sequence ID" value="SFJ69176.1"/>
    <property type="molecule type" value="Genomic_DNA"/>
</dbReference>
<dbReference type="STRING" id="46223.SAMN05421852_11730"/>
<name>A0A1I3THS9_9BACL</name>
<proteinExistence type="predicted"/>
<sequence>MLIRVLCFLCLIVLIGCEMPPKKEPNQIQSSQVLKQIVEKKIRQLQYPFFIQAKQEQFKGQVNGDDWFVEKDKKIRLEKKGEQIQFRKDGDKEVFMVHQIGLISPKDHLQLLNEAGKPKKEKRNISWERKRAEQLDIHIDKQKLSERIKKSFLSDQPLVLSDQVDVIYQLIYLPDTYELKKMTILIQAQKHLLQEVRYTF</sequence>
<evidence type="ECO:0000313" key="1">
    <source>
        <dbReference type="EMBL" id="SFJ69176.1"/>
    </source>
</evidence>
<dbReference type="OrthoDB" id="2988181at2"/>
<evidence type="ECO:0008006" key="3">
    <source>
        <dbReference type="Google" id="ProtNLM"/>
    </source>
</evidence>
<accession>A0A1I3THS9</accession>
<keyword evidence="2" id="KW-1185">Reference proteome</keyword>
<dbReference type="AlphaFoldDB" id="A0A1I3THS9"/>
<organism evidence="1 2">
    <name type="scientific">Thermoflavimicrobium dichotomicum</name>
    <dbReference type="NCBI Taxonomy" id="46223"/>
    <lineage>
        <taxon>Bacteria</taxon>
        <taxon>Bacillati</taxon>
        <taxon>Bacillota</taxon>
        <taxon>Bacilli</taxon>
        <taxon>Bacillales</taxon>
        <taxon>Thermoactinomycetaceae</taxon>
        <taxon>Thermoflavimicrobium</taxon>
    </lineage>
</organism>
<reference evidence="1 2" key="1">
    <citation type="submission" date="2016-10" db="EMBL/GenBank/DDBJ databases">
        <authorList>
            <person name="de Groot N.N."/>
        </authorList>
    </citation>
    <scope>NUCLEOTIDE SEQUENCE [LARGE SCALE GENOMIC DNA]</scope>
    <source>
        <strain evidence="1 2">DSM 44778</strain>
    </source>
</reference>